<proteinExistence type="predicted"/>
<name>A0A2G4RCG5_9PROT</name>
<evidence type="ECO:0000313" key="1">
    <source>
        <dbReference type="EMBL" id="PHY94263.1"/>
    </source>
</evidence>
<dbReference type="AlphaFoldDB" id="A0A2G4RCG5"/>
<organism evidence="1 2">
    <name type="scientific">Acetobacter pomorum</name>
    <dbReference type="NCBI Taxonomy" id="65959"/>
    <lineage>
        <taxon>Bacteria</taxon>
        <taxon>Pseudomonadati</taxon>
        <taxon>Pseudomonadota</taxon>
        <taxon>Alphaproteobacteria</taxon>
        <taxon>Acetobacterales</taxon>
        <taxon>Acetobacteraceae</taxon>
        <taxon>Acetobacter</taxon>
    </lineage>
</organism>
<dbReference type="OrthoDB" id="8448837at2"/>
<protein>
    <submittedName>
        <fullName evidence="1">Uncharacterized protein</fullName>
    </submittedName>
</protein>
<sequence length="127" mass="14722">MAEESELLRQKWVRVMGEYVCDGLWQQDGCPACADDLPISAELRQRLLAWAERYNAYDVPPEPTSPPFDMEAFATEGLAIACAIKAELPDWTVIYFDEQQVDDTYRDQPRSDYEYEIKHDSVAFLRH</sequence>
<evidence type="ECO:0000313" key="2">
    <source>
        <dbReference type="Proteomes" id="UP000228751"/>
    </source>
</evidence>
<accession>A0A2G4RCG5</accession>
<keyword evidence="2" id="KW-1185">Reference proteome</keyword>
<comment type="caution">
    <text evidence="1">The sequence shown here is derived from an EMBL/GenBank/DDBJ whole genome shotgun (WGS) entry which is preliminary data.</text>
</comment>
<reference evidence="1 2" key="1">
    <citation type="submission" date="2017-10" db="EMBL/GenBank/DDBJ databases">
        <title>Genomic analysis of the genus Acetobacter.</title>
        <authorList>
            <person name="Kim K.H."/>
            <person name="Chun B.H."/>
            <person name="Son A.R."/>
            <person name="Jeon C.O."/>
        </authorList>
    </citation>
    <scope>NUCLEOTIDE SEQUENCE [LARGE SCALE GENOMIC DNA]</scope>
    <source>
        <strain evidence="1 2">LHT 2458</strain>
    </source>
</reference>
<dbReference type="Proteomes" id="UP000228751">
    <property type="component" value="Unassembled WGS sequence"/>
</dbReference>
<dbReference type="RefSeq" id="WP_099540960.1">
    <property type="nucleotide sequence ID" value="NZ_PEBQ01000093.1"/>
</dbReference>
<gene>
    <name evidence="1" type="ORF">CSR02_06290</name>
</gene>
<dbReference type="EMBL" id="PEBQ01000093">
    <property type="protein sequence ID" value="PHY94263.1"/>
    <property type="molecule type" value="Genomic_DNA"/>
</dbReference>